<organism evidence="3 4">
    <name type="scientific">Aeoliella mucimassa</name>
    <dbReference type="NCBI Taxonomy" id="2527972"/>
    <lineage>
        <taxon>Bacteria</taxon>
        <taxon>Pseudomonadati</taxon>
        <taxon>Planctomycetota</taxon>
        <taxon>Planctomycetia</taxon>
        <taxon>Pirellulales</taxon>
        <taxon>Lacipirellulaceae</taxon>
        <taxon>Aeoliella</taxon>
    </lineage>
</organism>
<evidence type="ECO:0000259" key="2">
    <source>
        <dbReference type="Pfam" id="PF13453"/>
    </source>
</evidence>
<keyword evidence="1" id="KW-1133">Transmembrane helix</keyword>
<accession>A0A518AV48</accession>
<feature type="domain" description="Transcription factor zinc-finger" evidence="2">
    <location>
        <begin position="62"/>
        <end position="102"/>
    </location>
</feature>
<keyword evidence="1" id="KW-0812">Transmembrane</keyword>
<dbReference type="InterPro" id="IPR027392">
    <property type="entry name" value="TF_Znf"/>
</dbReference>
<name>A0A518AV48_9BACT</name>
<feature type="domain" description="Transcription factor zinc-finger" evidence="2">
    <location>
        <begin position="2"/>
        <end position="41"/>
    </location>
</feature>
<keyword evidence="4" id="KW-1185">Reference proteome</keyword>
<evidence type="ECO:0000313" key="3">
    <source>
        <dbReference type="EMBL" id="QDU58588.1"/>
    </source>
</evidence>
<feature type="transmembrane region" description="Helical" evidence="1">
    <location>
        <begin position="137"/>
        <end position="154"/>
    </location>
</feature>
<gene>
    <name evidence="3" type="ORF">Pan181_48270</name>
</gene>
<feature type="transmembrane region" description="Helical" evidence="1">
    <location>
        <begin position="166"/>
        <end position="185"/>
    </location>
</feature>
<dbReference type="RefSeq" id="WP_145252422.1">
    <property type="nucleotide sequence ID" value="NZ_CP036278.1"/>
</dbReference>
<protein>
    <recommendedName>
        <fullName evidence="2">Transcription factor zinc-finger domain-containing protein</fullName>
    </recommendedName>
</protein>
<dbReference type="AlphaFoldDB" id="A0A518AV48"/>
<feature type="transmembrane region" description="Helical" evidence="1">
    <location>
        <begin position="206"/>
        <end position="224"/>
    </location>
</feature>
<dbReference type="KEGG" id="amuc:Pan181_48270"/>
<sequence>MNCPTCYLPLVTEALHGQQVDRCANCGGRWLDHAELGAIVRHVAPADDLSDAEPCTTEELACPHCESRLEPFEYAHDSGVTIHKCRACEGVWLTAGQLTQLVRYRQGTPAEQRLSQAIGDQMQTTARWQFARGLLRSRVLSGLVVALWLCSRLSRFDVPWNYRYQGLYAILLLGFIWFPDAFSNMRYARWGQVRPRVSSTAPSDMVAIAGWLLLLSLLFRAWMFPSTVPWWRVH</sequence>
<dbReference type="EMBL" id="CP036278">
    <property type="protein sequence ID" value="QDU58588.1"/>
    <property type="molecule type" value="Genomic_DNA"/>
</dbReference>
<dbReference type="OrthoDB" id="9814037at2"/>
<dbReference type="Pfam" id="PF13453">
    <property type="entry name" value="Zn_ribbon_TFIIB"/>
    <property type="match status" value="2"/>
</dbReference>
<dbReference type="Proteomes" id="UP000315750">
    <property type="component" value="Chromosome"/>
</dbReference>
<keyword evidence="1" id="KW-0472">Membrane</keyword>
<reference evidence="3 4" key="1">
    <citation type="submission" date="2019-02" db="EMBL/GenBank/DDBJ databases">
        <title>Deep-cultivation of Planctomycetes and their phenomic and genomic characterization uncovers novel biology.</title>
        <authorList>
            <person name="Wiegand S."/>
            <person name="Jogler M."/>
            <person name="Boedeker C."/>
            <person name="Pinto D."/>
            <person name="Vollmers J."/>
            <person name="Rivas-Marin E."/>
            <person name="Kohn T."/>
            <person name="Peeters S.H."/>
            <person name="Heuer A."/>
            <person name="Rast P."/>
            <person name="Oberbeckmann S."/>
            <person name="Bunk B."/>
            <person name="Jeske O."/>
            <person name="Meyerdierks A."/>
            <person name="Storesund J.E."/>
            <person name="Kallscheuer N."/>
            <person name="Luecker S."/>
            <person name="Lage O.M."/>
            <person name="Pohl T."/>
            <person name="Merkel B.J."/>
            <person name="Hornburger P."/>
            <person name="Mueller R.-W."/>
            <person name="Bruemmer F."/>
            <person name="Labrenz M."/>
            <person name="Spormann A.M."/>
            <person name="Op den Camp H."/>
            <person name="Overmann J."/>
            <person name="Amann R."/>
            <person name="Jetten M.S.M."/>
            <person name="Mascher T."/>
            <person name="Medema M.H."/>
            <person name="Devos D.P."/>
            <person name="Kaster A.-K."/>
            <person name="Ovreas L."/>
            <person name="Rohde M."/>
            <person name="Galperin M.Y."/>
            <person name="Jogler C."/>
        </authorList>
    </citation>
    <scope>NUCLEOTIDE SEQUENCE [LARGE SCALE GENOMIC DNA]</scope>
    <source>
        <strain evidence="3 4">Pan181</strain>
    </source>
</reference>
<evidence type="ECO:0000256" key="1">
    <source>
        <dbReference type="SAM" id="Phobius"/>
    </source>
</evidence>
<evidence type="ECO:0000313" key="4">
    <source>
        <dbReference type="Proteomes" id="UP000315750"/>
    </source>
</evidence>
<proteinExistence type="predicted"/>